<evidence type="ECO:0000313" key="3">
    <source>
        <dbReference type="Proteomes" id="UP000178774"/>
    </source>
</evidence>
<organism evidence="2 3">
    <name type="scientific">Candidatus Staskawiczbacteria bacterium RIFCSPHIGHO2_01_FULL_41_41</name>
    <dbReference type="NCBI Taxonomy" id="1802203"/>
    <lineage>
        <taxon>Bacteria</taxon>
        <taxon>Candidatus Staskawicziibacteriota</taxon>
    </lineage>
</organism>
<dbReference type="InterPro" id="IPR011055">
    <property type="entry name" value="Dup_hybrid_motif"/>
</dbReference>
<dbReference type="Proteomes" id="UP000178774">
    <property type="component" value="Unassembled WGS sequence"/>
</dbReference>
<sequence>MNEQTLLDEIFARMESEGFALGTEQYEICRKSLDFLGFSYKRSEELEAGAVVDCSTLTSQSHWEGALIGIPFVADNQRQAVSRGIIASVDKMIPGDVLVKYPSLDASPDKTWNHVGLYFGRDNGGEQWLIESTSKTGVRLARVAEFDAQGGIKRFSLTTEVFSTDVARGALALASLVPKFGRLGVRQYLKSGAERPVHRGVDIYMQTGTPVLATGDGVVRVFHDELEDADGVEIISDTFTVRYRPLAVSVHDGAMVRTGDLIGCLAESSTNSNVQYSPTSNHQSHLHLEVEINSANRIPTEVKIGGKRYANHLYLSKIGVLPLPFRL</sequence>
<evidence type="ECO:0000259" key="1">
    <source>
        <dbReference type="Pfam" id="PF01551"/>
    </source>
</evidence>
<dbReference type="SUPFAM" id="SSF51261">
    <property type="entry name" value="Duplicated hybrid motif"/>
    <property type="match status" value="1"/>
</dbReference>
<evidence type="ECO:0000313" key="2">
    <source>
        <dbReference type="EMBL" id="OGZ66540.1"/>
    </source>
</evidence>
<dbReference type="Gene3D" id="2.70.70.10">
    <property type="entry name" value="Glucose Permease (Domain IIA)"/>
    <property type="match status" value="1"/>
</dbReference>
<reference evidence="2 3" key="1">
    <citation type="journal article" date="2016" name="Nat. Commun.">
        <title>Thousands of microbial genomes shed light on interconnected biogeochemical processes in an aquifer system.</title>
        <authorList>
            <person name="Anantharaman K."/>
            <person name="Brown C.T."/>
            <person name="Hug L.A."/>
            <person name="Sharon I."/>
            <person name="Castelle C.J."/>
            <person name="Probst A.J."/>
            <person name="Thomas B.C."/>
            <person name="Singh A."/>
            <person name="Wilkins M.J."/>
            <person name="Karaoz U."/>
            <person name="Brodie E.L."/>
            <person name="Williams K.H."/>
            <person name="Hubbard S.S."/>
            <person name="Banfield J.F."/>
        </authorList>
    </citation>
    <scope>NUCLEOTIDE SEQUENCE [LARGE SCALE GENOMIC DNA]</scope>
</reference>
<feature type="domain" description="M23ase beta-sheet core" evidence="1">
    <location>
        <begin position="197"/>
        <end position="294"/>
    </location>
</feature>
<dbReference type="EMBL" id="MHOP01000004">
    <property type="protein sequence ID" value="OGZ66540.1"/>
    <property type="molecule type" value="Genomic_DNA"/>
</dbReference>
<accession>A0A1G2HWF3</accession>
<dbReference type="InterPro" id="IPR016047">
    <property type="entry name" value="M23ase_b-sheet_dom"/>
</dbReference>
<dbReference type="AlphaFoldDB" id="A0A1G2HWF3"/>
<dbReference type="SUPFAM" id="SSF54001">
    <property type="entry name" value="Cysteine proteinases"/>
    <property type="match status" value="1"/>
</dbReference>
<protein>
    <recommendedName>
        <fullName evidence="1">M23ase beta-sheet core domain-containing protein</fullName>
    </recommendedName>
</protein>
<gene>
    <name evidence="2" type="ORF">A2822_01310</name>
</gene>
<proteinExistence type="predicted"/>
<dbReference type="Gene3D" id="3.90.1720.10">
    <property type="entry name" value="endopeptidase domain like (from Nostoc punctiforme)"/>
    <property type="match status" value="1"/>
</dbReference>
<comment type="caution">
    <text evidence="2">The sequence shown here is derived from an EMBL/GenBank/DDBJ whole genome shotgun (WGS) entry which is preliminary data.</text>
</comment>
<name>A0A1G2HWF3_9BACT</name>
<dbReference type="CDD" id="cd12797">
    <property type="entry name" value="M23_peptidase"/>
    <property type="match status" value="1"/>
</dbReference>
<dbReference type="Pfam" id="PF01551">
    <property type="entry name" value="Peptidase_M23"/>
    <property type="match status" value="1"/>
</dbReference>
<dbReference type="InterPro" id="IPR038765">
    <property type="entry name" value="Papain-like_cys_pep_sf"/>
</dbReference>